<dbReference type="KEGG" id="scl:sce3302"/>
<dbReference type="EMBL" id="AM746676">
    <property type="protein sequence ID" value="CAN93461.1"/>
    <property type="molecule type" value="Genomic_DNA"/>
</dbReference>
<organism evidence="1 2">
    <name type="scientific">Sorangium cellulosum (strain So ce56)</name>
    <name type="common">Polyangium cellulosum (strain So ce56)</name>
    <dbReference type="NCBI Taxonomy" id="448385"/>
    <lineage>
        <taxon>Bacteria</taxon>
        <taxon>Pseudomonadati</taxon>
        <taxon>Myxococcota</taxon>
        <taxon>Polyangia</taxon>
        <taxon>Polyangiales</taxon>
        <taxon>Polyangiaceae</taxon>
        <taxon>Sorangium</taxon>
    </lineage>
</organism>
<evidence type="ECO:0000313" key="1">
    <source>
        <dbReference type="EMBL" id="CAN93461.1"/>
    </source>
</evidence>
<reference evidence="1 2" key="1">
    <citation type="journal article" date="2007" name="Nat. Biotechnol.">
        <title>Complete genome sequence of the myxobacterium Sorangium cellulosum.</title>
        <authorList>
            <person name="Schneiker S."/>
            <person name="Perlova O."/>
            <person name="Kaiser O."/>
            <person name="Gerth K."/>
            <person name="Alici A."/>
            <person name="Altmeyer M.O."/>
            <person name="Bartels D."/>
            <person name="Bekel T."/>
            <person name="Beyer S."/>
            <person name="Bode E."/>
            <person name="Bode H.B."/>
            <person name="Bolten C.J."/>
            <person name="Choudhuri J.V."/>
            <person name="Doss S."/>
            <person name="Elnakady Y.A."/>
            <person name="Frank B."/>
            <person name="Gaigalat L."/>
            <person name="Goesmann A."/>
            <person name="Groeger C."/>
            <person name="Gross F."/>
            <person name="Jelsbak L."/>
            <person name="Jelsbak L."/>
            <person name="Kalinowski J."/>
            <person name="Kegler C."/>
            <person name="Knauber T."/>
            <person name="Konietzny S."/>
            <person name="Kopp M."/>
            <person name="Krause L."/>
            <person name="Krug D."/>
            <person name="Linke B."/>
            <person name="Mahmud T."/>
            <person name="Martinez-Arias R."/>
            <person name="McHardy A.C."/>
            <person name="Merai M."/>
            <person name="Meyer F."/>
            <person name="Mormann S."/>
            <person name="Munoz-Dorado J."/>
            <person name="Perez J."/>
            <person name="Pradella S."/>
            <person name="Rachid S."/>
            <person name="Raddatz G."/>
            <person name="Rosenau F."/>
            <person name="Rueckert C."/>
            <person name="Sasse F."/>
            <person name="Scharfe M."/>
            <person name="Schuster S.C."/>
            <person name="Suen G."/>
            <person name="Treuner-Lange A."/>
            <person name="Velicer G.J."/>
            <person name="Vorholter F.-J."/>
            <person name="Weissman K.J."/>
            <person name="Welch R.D."/>
            <person name="Wenzel S.C."/>
            <person name="Whitworth D.E."/>
            <person name="Wilhelm S."/>
            <person name="Wittmann C."/>
            <person name="Bloecker H."/>
            <person name="Puehler A."/>
            <person name="Mueller R."/>
        </authorList>
    </citation>
    <scope>NUCLEOTIDE SEQUENCE [LARGE SCALE GENOMIC DNA]</scope>
    <source>
        <strain evidence="2">So ce56</strain>
    </source>
</reference>
<evidence type="ECO:0000313" key="2">
    <source>
        <dbReference type="Proteomes" id="UP000002139"/>
    </source>
</evidence>
<proteinExistence type="predicted"/>
<dbReference type="Proteomes" id="UP000002139">
    <property type="component" value="Chromosome"/>
</dbReference>
<protein>
    <submittedName>
        <fullName evidence="1">Uncharacterized protein</fullName>
    </submittedName>
</protein>
<dbReference type="BioCyc" id="SCEL448385:SCE_RS16920-MONOMER"/>
<dbReference type="HOGENOM" id="CLU_885369_0_0_7"/>
<name>A9GMN0_SORC5</name>
<keyword evidence="2" id="KW-1185">Reference proteome</keyword>
<sequence length="314" mass="36012">MRAGTEGSARRATPRRPAPWWRTAPARLTAWSRAGTARSEDGMSKLCGLWGRPYIDLSPLIDAACFPELDREIVRGLCRVEPSYTGGSLKWMGVVAPWVHDDPYMDYGEVIAGFSRDEFCDFIALGDDPSAFDPDRRREYTFGDETDHPLTRAQMLYLKYRYGVYFPWKVCYHLLENDRWEDKHSGAGKDFSAEAKATFPRTVEFIRGLPFVEIGRCVIFGLEANDHAPAHRDTEPGSAIGAAQSISFDPRGDKRFYVCDRAGEERTVVRAPIYWFNDMDYHGVEPDPFFRYSIRVDGVFKPEFMKRLQRLYGR</sequence>
<accession>A9GMN0</accession>
<dbReference type="AlphaFoldDB" id="A9GMN0"/>
<gene>
    <name evidence="1" type="ordered locus">sce3302</name>
</gene>